<protein>
    <submittedName>
        <fullName evidence="2">Uncharacterized protein</fullName>
    </submittedName>
</protein>
<keyword evidence="1" id="KW-0812">Transmembrane</keyword>
<sequence>MDSSFLWPSEKRQFLLSKIILKLAVLIFFFFLETGFPYVAQAGLELGDPPASASQVSGIAANSQLSFSLLFVPLT</sequence>
<reference evidence="2" key="1">
    <citation type="submission" date="2025-08" db="UniProtKB">
        <authorList>
            <consortium name="Ensembl"/>
        </authorList>
    </citation>
    <scope>IDENTIFICATION</scope>
</reference>
<keyword evidence="1" id="KW-0472">Membrane</keyword>
<feature type="transmembrane region" description="Helical" evidence="1">
    <location>
        <begin position="20"/>
        <end position="40"/>
    </location>
</feature>
<accession>A0A8C9PMX3</accession>
<dbReference type="Ensembl" id="ENSSDAT00000013138.1">
    <property type="protein sequence ID" value="ENSSDAP00000011604.1"/>
    <property type="gene ID" value="ENSSDAG00000010480.1"/>
</dbReference>
<keyword evidence="3" id="KW-1185">Reference proteome</keyword>
<dbReference type="Proteomes" id="UP000694422">
    <property type="component" value="Unplaced"/>
</dbReference>
<organism evidence="2 3">
    <name type="scientific">Spermophilus dauricus</name>
    <name type="common">Daurian ground squirrel</name>
    <dbReference type="NCBI Taxonomy" id="99837"/>
    <lineage>
        <taxon>Eukaryota</taxon>
        <taxon>Metazoa</taxon>
        <taxon>Chordata</taxon>
        <taxon>Craniata</taxon>
        <taxon>Vertebrata</taxon>
        <taxon>Euteleostomi</taxon>
        <taxon>Mammalia</taxon>
        <taxon>Eutheria</taxon>
        <taxon>Euarchontoglires</taxon>
        <taxon>Glires</taxon>
        <taxon>Rodentia</taxon>
        <taxon>Sciuromorpha</taxon>
        <taxon>Sciuridae</taxon>
        <taxon>Xerinae</taxon>
        <taxon>Marmotini</taxon>
        <taxon>Spermophilus</taxon>
    </lineage>
</organism>
<proteinExistence type="predicted"/>
<reference evidence="2" key="2">
    <citation type="submission" date="2025-09" db="UniProtKB">
        <authorList>
            <consortium name="Ensembl"/>
        </authorList>
    </citation>
    <scope>IDENTIFICATION</scope>
</reference>
<keyword evidence="1" id="KW-1133">Transmembrane helix</keyword>
<evidence type="ECO:0000256" key="1">
    <source>
        <dbReference type="SAM" id="Phobius"/>
    </source>
</evidence>
<evidence type="ECO:0000313" key="2">
    <source>
        <dbReference type="Ensembl" id="ENSSDAP00000011604.1"/>
    </source>
</evidence>
<dbReference type="PRINTS" id="PR02045">
    <property type="entry name" value="F138DOMAIN"/>
</dbReference>
<evidence type="ECO:0000313" key="3">
    <source>
        <dbReference type="Proteomes" id="UP000694422"/>
    </source>
</evidence>
<dbReference type="AlphaFoldDB" id="A0A8C9PMX3"/>
<name>A0A8C9PMX3_SPEDA</name>